<dbReference type="RefSeq" id="WP_192008549.1">
    <property type="nucleotide sequence ID" value="NZ_JACYTQ010000001.1"/>
</dbReference>
<name>A0ABR9AGM8_9BACT</name>
<comment type="caution">
    <text evidence="4">The sequence shown here is derived from an EMBL/GenBank/DDBJ whole genome shotgun (WGS) entry which is preliminary data.</text>
</comment>
<dbReference type="EMBL" id="JACYTQ010000001">
    <property type="protein sequence ID" value="MBD8487913.1"/>
    <property type="molecule type" value="Genomic_DNA"/>
</dbReference>
<dbReference type="SUPFAM" id="SSF88713">
    <property type="entry name" value="Glycoside hydrolase/deacetylase"/>
    <property type="match status" value="1"/>
</dbReference>
<organism evidence="4 5">
    <name type="scientific">Echinicola arenosa</name>
    <dbReference type="NCBI Taxonomy" id="2774144"/>
    <lineage>
        <taxon>Bacteria</taxon>
        <taxon>Pseudomonadati</taxon>
        <taxon>Bacteroidota</taxon>
        <taxon>Cytophagia</taxon>
        <taxon>Cytophagales</taxon>
        <taxon>Cyclobacteriaceae</taxon>
        <taxon>Echinicola</taxon>
    </lineage>
</organism>
<dbReference type="InterPro" id="IPR002509">
    <property type="entry name" value="NODB_dom"/>
</dbReference>
<evidence type="ECO:0000313" key="5">
    <source>
        <dbReference type="Proteomes" id="UP000647133"/>
    </source>
</evidence>
<evidence type="ECO:0000313" key="4">
    <source>
        <dbReference type="EMBL" id="MBD8487913.1"/>
    </source>
</evidence>
<reference evidence="4 5" key="1">
    <citation type="submission" date="2020-09" db="EMBL/GenBank/DDBJ databases">
        <title>Echinicola sp. CAU 1574 isolated from sand of Sido Beach.</title>
        <authorList>
            <person name="Kim W."/>
        </authorList>
    </citation>
    <scope>NUCLEOTIDE SEQUENCE [LARGE SCALE GENOMIC DNA]</scope>
    <source>
        <strain evidence="4 5">CAU 1574</strain>
    </source>
</reference>
<sequence>MAQTEETFTYSFGAITRGNQNQKQIALVFTGHEYAEGGEYISKILKESTVKASFFFTGDFYRNSKFQTLIDKIKEEGHYLGAHSDRHLLYCAWGNRDSLLVDKEEFISDLAANYKEMRKRGIPKSNAQYYLPSYEWYNDSISQWTHDWGLQLINFTSGTRSNADYTDPTMPNYVPSQKIFESIVDYEQSNGLNGFILLLHIGVGSKREDKFYILLPRLITELENKGYRFVNIETLLNPKK</sequence>
<protein>
    <submittedName>
        <fullName evidence="4">Polysaccharide deacetylase family protein</fullName>
    </submittedName>
</protein>
<keyword evidence="2" id="KW-0378">Hydrolase</keyword>
<dbReference type="PANTHER" id="PTHR10587">
    <property type="entry name" value="GLYCOSYL TRANSFERASE-RELATED"/>
    <property type="match status" value="1"/>
</dbReference>
<accession>A0ABR9AGM8</accession>
<feature type="domain" description="NodB homology" evidence="3">
    <location>
        <begin position="23"/>
        <end position="230"/>
    </location>
</feature>
<dbReference type="Pfam" id="PF01522">
    <property type="entry name" value="Polysacc_deac_1"/>
    <property type="match status" value="1"/>
</dbReference>
<keyword evidence="5" id="KW-1185">Reference proteome</keyword>
<gene>
    <name evidence="4" type="ORF">IFO69_04035</name>
</gene>
<evidence type="ECO:0000256" key="1">
    <source>
        <dbReference type="ARBA" id="ARBA00022723"/>
    </source>
</evidence>
<evidence type="ECO:0000256" key="2">
    <source>
        <dbReference type="ARBA" id="ARBA00022801"/>
    </source>
</evidence>
<dbReference type="InterPro" id="IPR011330">
    <property type="entry name" value="Glyco_hydro/deAcase_b/a-brl"/>
</dbReference>
<dbReference type="Proteomes" id="UP000647133">
    <property type="component" value="Unassembled WGS sequence"/>
</dbReference>
<dbReference type="PROSITE" id="PS51677">
    <property type="entry name" value="NODB"/>
    <property type="match status" value="1"/>
</dbReference>
<dbReference type="Gene3D" id="3.20.20.370">
    <property type="entry name" value="Glycoside hydrolase/deacetylase"/>
    <property type="match status" value="1"/>
</dbReference>
<dbReference type="InterPro" id="IPR050248">
    <property type="entry name" value="Polysacc_deacetylase_ArnD"/>
</dbReference>
<proteinExistence type="predicted"/>
<dbReference type="CDD" id="cd10917">
    <property type="entry name" value="CE4_NodB_like_6s_7s"/>
    <property type="match status" value="1"/>
</dbReference>
<keyword evidence="1" id="KW-0479">Metal-binding</keyword>
<evidence type="ECO:0000259" key="3">
    <source>
        <dbReference type="PROSITE" id="PS51677"/>
    </source>
</evidence>
<dbReference type="PANTHER" id="PTHR10587:SF133">
    <property type="entry name" value="CHITIN DEACETYLASE 1-RELATED"/>
    <property type="match status" value="1"/>
</dbReference>